<reference evidence="1 2" key="1">
    <citation type="submission" date="2016-10" db="EMBL/GenBank/DDBJ databases">
        <title>Complete Genome Sequence of Peptococcaceae strain DCMF.</title>
        <authorList>
            <person name="Edwards R.J."/>
            <person name="Holland S.I."/>
            <person name="Deshpande N.P."/>
            <person name="Wong Y.K."/>
            <person name="Ertan H."/>
            <person name="Manefield M."/>
            <person name="Russell T.L."/>
            <person name="Lee M.J."/>
        </authorList>
    </citation>
    <scope>NUCLEOTIDE SEQUENCE [LARGE SCALE GENOMIC DNA]</scope>
    <source>
        <strain evidence="1 2">DCMF</strain>
    </source>
</reference>
<dbReference type="KEGG" id="fwa:DCMF_09065"/>
<gene>
    <name evidence="1" type="ORF">DCMF_09065</name>
</gene>
<name>A0A3G1KR30_FORW1</name>
<keyword evidence="2" id="KW-1185">Reference proteome</keyword>
<dbReference type="Proteomes" id="UP000323521">
    <property type="component" value="Chromosome"/>
</dbReference>
<proteinExistence type="predicted"/>
<dbReference type="AlphaFoldDB" id="A0A3G1KR30"/>
<organism evidence="1 2">
    <name type="scientific">Formimonas warabiya</name>
    <dbReference type="NCBI Taxonomy" id="1761012"/>
    <lineage>
        <taxon>Bacteria</taxon>
        <taxon>Bacillati</taxon>
        <taxon>Bacillota</taxon>
        <taxon>Clostridia</taxon>
        <taxon>Eubacteriales</taxon>
        <taxon>Peptococcaceae</taxon>
        <taxon>Candidatus Formimonas</taxon>
    </lineage>
</organism>
<dbReference type="OrthoDB" id="1807327at2"/>
<evidence type="ECO:0000313" key="2">
    <source>
        <dbReference type="Proteomes" id="UP000323521"/>
    </source>
</evidence>
<evidence type="ECO:0000313" key="1">
    <source>
        <dbReference type="EMBL" id="ATW24900.1"/>
    </source>
</evidence>
<dbReference type="RefSeq" id="WP_148134135.1">
    <property type="nucleotide sequence ID" value="NZ_CP017634.1"/>
</dbReference>
<sequence>MQEAGREEEKDFLLNLKALNPDRPIFPEKAKKGLSRDLKNCLEDIFDVYLEKRQLIKKMLEELYPDRRIRCEQAHRMAEKLGVSGSLVANVCDEYGYRITHCTLCCF</sequence>
<protein>
    <submittedName>
        <fullName evidence="1">Uncharacterized protein</fullName>
    </submittedName>
</protein>
<dbReference type="EMBL" id="CP017634">
    <property type="protein sequence ID" value="ATW24900.1"/>
    <property type="molecule type" value="Genomic_DNA"/>
</dbReference>
<accession>A0A3G1KR30</accession>